<keyword evidence="2" id="KW-0597">Phosphoprotein</keyword>
<evidence type="ECO:0000256" key="1">
    <source>
        <dbReference type="ARBA" id="ARBA00009191"/>
    </source>
</evidence>
<dbReference type="PANTHER" id="PTHR10426">
    <property type="entry name" value="STRICTOSIDINE SYNTHASE-RELATED"/>
    <property type="match status" value="1"/>
</dbReference>
<dbReference type="Gene3D" id="2.120.10.30">
    <property type="entry name" value="TolB, C-terminal domain"/>
    <property type="match status" value="1"/>
</dbReference>
<organism evidence="5 6">
    <name type="scientific">Isoalcanivorax pacificus W11-5</name>
    <dbReference type="NCBI Taxonomy" id="391936"/>
    <lineage>
        <taxon>Bacteria</taxon>
        <taxon>Pseudomonadati</taxon>
        <taxon>Pseudomonadota</taxon>
        <taxon>Gammaproteobacteria</taxon>
        <taxon>Oceanospirillales</taxon>
        <taxon>Alcanivoracaceae</taxon>
        <taxon>Isoalcanivorax</taxon>
    </lineage>
</organism>
<evidence type="ECO:0000313" key="6">
    <source>
        <dbReference type="Proteomes" id="UP000006764"/>
    </source>
</evidence>
<dbReference type="FunFam" id="2.120.10.30:FF:000066">
    <property type="entry name" value="ABC transporter permease protein"/>
    <property type="match status" value="1"/>
</dbReference>
<evidence type="ECO:0000259" key="4">
    <source>
        <dbReference type="Pfam" id="PF03088"/>
    </source>
</evidence>
<dbReference type="RefSeq" id="WP_008735019.1">
    <property type="nucleotide sequence ID" value="NZ_CP004387.1"/>
</dbReference>
<evidence type="ECO:0000256" key="3">
    <source>
        <dbReference type="ARBA" id="ARBA00023180"/>
    </source>
</evidence>
<dbReference type="Proteomes" id="UP000006764">
    <property type="component" value="Chromosome"/>
</dbReference>
<dbReference type="HOGENOM" id="CLU_023267_0_1_6"/>
<reference evidence="5 6" key="1">
    <citation type="journal article" date="2012" name="J. Bacteriol.">
        <title>Genome sequence of an alkane-degrading bacterium, Alcanivorax pacificus type strain W11-5, isolated from deep sea sediment.</title>
        <authorList>
            <person name="Lai Q."/>
            <person name="Shao Z."/>
        </authorList>
    </citation>
    <scope>NUCLEOTIDE SEQUENCE [LARGE SCALE GENOMIC DNA]</scope>
    <source>
        <strain evidence="5 6">W11-5</strain>
    </source>
</reference>
<proteinExistence type="inferred from homology"/>
<dbReference type="PANTHER" id="PTHR10426:SF88">
    <property type="entry name" value="ADIPOCYTE PLASMA MEMBRANE-ASSOCIATED PROTEIN HEMOMUCIN-RELATED"/>
    <property type="match status" value="1"/>
</dbReference>
<evidence type="ECO:0000256" key="2">
    <source>
        <dbReference type="ARBA" id="ARBA00022553"/>
    </source>
</evidence>
<dbReference type="EMBL" id="CP004387">
    <property type="protein sequence ID" value="AJD48578.1"/>
    <property type="molecule type" value="Genomic_DNA"/>
</dbReference>
<dbReference type="STRING" id="391936.S7S_10830"/>
<gene>
    <name evidence="5" type="ORF">S7S_10830</name>
</gene>
<evidence type="ECO:0000313" key="5">
    <source>
        <dbReference type="EMBL" id="AJD48578.1"/>
    </source>
</evidence>
<dbReference type="GO" id="GO:0012505">
    <property type="term" value="C:endomembrane system"/>
    <property type="evidence" value="ECO:0007669"/>
    <property type="project" value="TreeGrafter"/>
</dbReference>
<dbReference type="InterPro" id="IPR011042">
    <property type="entry name" value="6-blade_b-propeller_TolB-like"/>
</dbReference>
<keyword evidence="6" id="KW-1185">Reference proteome</keyword>
<dbReference type="GO" id="GO:0016787">
    <property type="term" value="F:hydrolase activity"/>
    <property type="evidence" value="ECO:0007669"/>
    <property type="project" value="TreeGrafter"/>
</dbReference>
<dbReference type="Pfam" id="PF20067">
    <property type="entry name" value="SSL_N"/>
    <property type="match status" value="1"/>
</dbReference>
<name>A0A0B4XQ61_9GAMM</name>
<dbReference type="AlphaFoldDB" id="A0A0B4XQ61"/>
<comment type="similarity">
    <text evidence="1">Belongs to the strictosidine synthase family.</text>
</comment>
<keyword evidence="3" id="KW-0325">Glycoprotein</keyword>
<sequence>MRLIKTLVVLLIILVMTLIWLTRPGPVDAVGWDVPAPPPATGALMENTDLRRAALLGQGMLNGPEAVLLDDAGNLFSGTADGRIVRIDDQGGIHLVVNTGGRPLGMALDNIGRLIVADAARGLLRIDADGRIEVLVDEIDGEPLTLCDDVAVGKDGTLYFTDASSRFPLSHYRLDLIEGRPHGRLLAYQPETGTLRVLLDDLYFANGVTLSPDEDFVLVNETFRYRIRRFWLSGGNAGQDDLFADNLPGFPDNLSRRPAGDGYWVAIPSRRNPDFDQISHSVPLRNLLARLPQRLQPSPEHYGMVLLDNAGQIVAAPQDPGGELLHELTSAVEHDGHLYLGSLSGDRIGKWPLPPALRHP</sequence>
<accession>A0A0B4XQ61</accession>
<feature type="domain" description="Strictosidine synthase conserved region" evidence="4">
    <location>
        <begin position="148"/>
        <end position="234"/>
    </location>
</feature>
<dbReference type="SUPFAM" id="SSF63829">
    <property type="entry name" value="Calcium-dependent phosphotriesterase"/>
    <property type="match status" value="1"/>
</dbReference>
<dbReference type="KEGG" id="apac:S7S_10830"/>
<dbReference type="InterPro" id="IPR018119">
    <property type="entry name" value="Strictosidine_synth_cons-reg"/>
</dbReference>
<dbReference type="Pfam" id="PF03088">
    <property type="entry name" value="Str_synth"/>
    <property type="match status" value="1"/>
</dbReference>
<protein>
    <recommendedName>
        <fullName evidence="4">Strictosidine synthase conserved region domain-containing protein</fullName>
    </recommendedName>
</protein>